<dbReference type="Pfam" id="PF07944">
    <property type="entry name" value="Beta-AFase-like_GH127_cat"/>
    <property type="match status" value="1"/>
</dbReference>
<evidence type="ECO:0000313" key="5">
    <source>
        <dbReference type="Proteomes" id="UP001187682"/>
    </source>
</evidence>
<comment type="caution">
    <text evidence="4">The sequence shown here is derived from an EMBL/GenBank/DDBJ whole genome shotgun (WGS) entry which is preliminary data.</text>
</comment>
<dbReference type="SUPFAM" id="SSF48208">
    <property type="entry name" value="Six-hairpin glycosidases"/>
    <property type="match status" value="1"/>
</dbReference>
<organism evidence="4 5">
    <name type="scientific">Cephalotrichum gorgonifer</name>
    <dbReference type="NCBI Taxonomy" id="2041049"/>
    <lineage>
        <taxon>Eukaryota</taxon>
        <taxon>Fungi</taxon>
        <taxon>Dikarya</taxon>
        <taxon>Ascomycota</taxon>
        <taxon>Pezizomycotina</taxon>
        <taxon>Sordariomycetes</taxon>
        <taxon>Hypocreomycetidae</taxon>
        <taxon>Microascales</taxon>
        <taxon>Microascaceae</taxon>
        <taxon>Cephalotrichum</taxon>
    </lineage>
</organism>
<protein>
    <recommendedName>
        <fullName evidence="6">DUF1680 domain-containing protein</fullName>
    </recommendedName>
</protein>
<evidence type="ECO:0008006" key="6">
    <source>
        <dbReference type="Google" id="ProtNLM"/>
    </source>
</evidence>
<evidence type="ECO:0000313" key="4">
    <source>
        <dbReference type="EMBL" id="SPO05374.1"/>
    </source>
</evidence>
<dbReference type="InterPro" id="IPR049046">
    <property type="entry name" value="Beta-AFase-like_GH127_middle"/>
</dbReference>
<keyword evidence="1" id="KW-0732">Signal</keyword>
<keyword evidence="5" id="KW-1185">Reference proteome</keyword>
<dbReference type="PANTHER" id="PTHR31151">
    <property type="entry name" value="PROLINE-TRNA LIGASE (DUF1680)"/>
    <property type="match status" value="1"/>
</dbReference>
<dbReference type="PANTHER" id="PTHR31151:SF0">
    <property type="entry name" value="PROLINE-TRNA LIGASE (DUF1680)"/>
    <property type="match status" value="1"/>
</dbReference>
<dbReference type="EMBL" id="ONZQ02000012">
    <property type="protein sequence ID" value="SPO05374.1"/>
    <property type="molecule type" value="Genomic_DNA"/>
</dbReference>
<dbReference type="InterPro" id="IPR008928">
    <property type="entry name" value="6-hairpin_glycosidase_sf"/>
</dbReference>
<dbReference type="Pfam" id="PF20736">
    <property type="entry name" value="Glyco_hydro127M"/>
    <property type="match status" value="1"/>
</dbReference>
<evidence type="ECO:0000259" key="3">
    <source>
        <dbReference type="Pfam" id="PF20736"/>
    </source>
</evidence>
<evidence type="ECO:0000259" key="2">
    <source>
        <dbReference type="Pfam" id="PF07944"/>
    </source>
</evidence>
<name>A0AAE8N4F6_9PEZI</name>
<feature type="signal peptide" evidence="1">
    <location>
        <begin position="1"/>
        <end position="28"/>
    </location>
</feature>
<feature type="domain" description="Non-reducing end beta-L-arabinofuranosidase-like GH127 middle" evidence="3">
    <location>
        <begin position="439"/>
        <end position="534"/>
    </location>
</feature>
<dbReference type="AlphaFoldDB" id="A0AAE8N4F6"/>
<dbReference type="GO" id="GO:0005975">
    <property type="term" value="P:carbohydrate metabolic process"/>
    <property type="evidence" value="ECO:0007669"/>
    <property type="project" value="InterPro"/>
</dbReference>
<dbReference type="Proteomes" id="UP001187682">
    <property type="component" value="Unassembled WGS sequence"/>
</dbReference>
<evidence type="ECO:0000256" key="1">
    <source>
        <dbReference type="SAM" id="SignalP"/>
    </source>
</evidence>
<dbReference type="InterPro" id="IPR012878">
    <property type="entry name" value="Beta-AFase-like_GH127_cat"/>
</dbReference>
<sequence length="615" mass="68498">MPGHLLLRSGLALSATLLSLSNIPLVHAQPAQSFPLGDVQLLESRWLDNQQRTLTYLKFVDVDRLLYTFRTNHALDAQGAEPVGGWESPDFPFRSHSHGHFLSAWSQCWAVTGDQGCQDRALYMVGELEKCQANNAEAGFSPGYLAGFPESEIDKVENRTLNNGNVPYYAIHKTMNGLLDVWRHMDSDNARDVLLGMAEWVDGRTGRLSEGQLQEMLGTEYGGMNDILAQLARESKDDRWMAVAKRFDHAHVFDPLAQNVNNLQGLHANTQAQKFIGTIHEYRASGEQRYLDIAKNAYGFVVRDHTYAMGGNSQAEHWHEPGNISGYLKKDTCETCNTYNMLKVTRELWANEPVSHYFDFYERALLNHLLGVQHPKSEHGHITYFTSLNPGGRRGVGPAWGGGTWSTDYESFWCCQGTSLETNTKLMDSIYWYSEDGNTLYVNLFTPSTLKWADKNVTVTQKTDFPASGNIALEIAGSAQFDLSIRIPDWAGEDASLLINDEPVSDVSVAPGSYAVIQGRDWQDGDVVALSLPMSLRQIPAQDDENVVAFAYGPTVLAANYGDRELSGLPQIEVGSIEPVPNEPLAFTATAGEESVVLSAFYDAHDYNYNVYWRV</sequence>
<feature type="domain" description="Non-reducing end beta-L-arabinofuranosidase-like GH127 catalytic" evidence="2">
    <location>
        <begin position="38"/>
        <end position="426"/>
    </location>
</feature>
<proteinExistence type="predicted"/>
<gene>
    <name evidence="4" type="ORF">DNG_08061</name>
</gene>
<reference evidence="4" key="1">
    <citation type="submission" date="2018-03" db="EMBL/GenBank/DDBJ databases">
        <authorList>
            <person name="Guldener U."/>
        </authorList>
    </citation>
    <scope>NUCLEOTIDE SEQUENCE</scope>
</reference>
<accession>A0AAE8N4F6</accession>
<feature type="chain" id="PRO_5042015065" description="DUF1680 domain-containing protein" evidence="1">
    <location>
        <begin position="29"/>
        <end position="615"/>
    </location>
</feature>